<dbReference type="EMBL" id="JAYMYQ010000004">
    <property type="protein sequence ID" value="KAK7336306.1"/>
    <property type="molecule type" value="Genomic_DNA"/>
</dbReference>
<keyword evidence="2" id="KW-1185">Reference proteome</keyword>
<protein>
    <submittedName>
        <fullName evidence="1">Uncharacterized protein</fullName>
    </submittedName>
</protein>
<accession>A0AAN9QIT7</accession>
<evidence type="ECO:0000313" key="1">
    <source>
        <dbReference type="EMBL" id="KAK7336306.1"/>
    </source>
</evidence>
<organism evidence="1 2">
    <name type="scientific">Canavalia gladiata</name>
    <name type="common">Sword bean</name>
    <name type="synonym">Dolichos gladiatus</name>
    <dbReference type="NCBI Taxonomy" id="3824"/>
    <lineage>
        <taxon>Eukaryota</taxon>
        <taxon>Viridiplantae</taxon>
        <taxon>Streptophyta</taxon>
        <taxon>Embryophyta</taxon>
        <taxon>Tracheophyta</taxon>
        <taxon>Spermatophyta</taxon>
        <taxon>Magnoliopsida</taxon>
        <taxon>eudicotyledons</taxon>
        <taxon>Gunneridae</taxon>
        <taxon>Pentapetalae</taxon>
        <taxon>rosids</taxon>
        <taxon>fabids</taxon>
        <taxon>Fabales</taxon>
        <taxon>Fabaceae</taxon>
        <taxon>Papilionoideae</taxon>
        <taxon>50 kb inversion clade</taxon>
        <taxon>NPAAA clade</taxon>
        <taxon>indigoferoid/millettioid clade</taxon>
        <taxon>Phaseoleae</taxon>
        <taxon>Canavalia</taxon>
    </lineage>
</organism>
<dbReference type="Proteomes" id="UP001367508">
    <property type="component" value="Unassembled WGS sequence"/>
</dbReference>
<comment type="caution">
    <text evidence="1">The sequence shown here is derived from an EMBL/GenBank/DDBJ whole genome shotgun (WGS) entry which is preliminary data.</text>
</comment>
<reference evidence="1 2" key="1">
    <citation type="submission" date="2024-01" db="EMBL/GenBank/DDBJ databases">
        <title>The genomes of 5 underutilized Papilionoideae crops provide insights into root nodulation and disease resistanc.</title>
        <authorList>
            <person name="Jiang F."/>
        </authorList>
    </citation>
    <scope>NUCLEOTIDE SEQUENCE [LARGE SCALE GENOMIC DNA]</scope>
    <source>
        <strain evidence="1">LVBAO_FW01</strain>
        <tissue evidence="1">Leaves</tissue>
    </source>
</reference>
<dbReference type="AlphaFoldDB" id="A0AAN9QIT7"/>
<proteinExistence type="predicted"/>
<sequence>MLLPNPPLVMTKGRTQISRTKSILELFKKGSSAFAFCKKKGHKRICLSPNQVQHYSVEFSNSNIEASTLVIQRHDRRFQVRQKHEPPMLSPKNWKRHFARINSAKKIGSSTELDKINFEKSERKITLKVYFSLERERERYN</sequence>
<name>A0AAN9QIT7_CANGL</name>
<gene>
    <name evidence="1" type="ORF">VNO77_16842</name>
</gene>
<evidence type="ECO:0000313" key="2">
    <source>
        <dbReference type="Proteomes" id="UP001367508"/>
    </source>
</evidence>